<feature type="compositionally biased region" description="Low complexity" evidence="1">
    <location>
        <begin position="12"/>
        <end position="29"/>
    </location>
</feature>
<dbReference type="AlphaFoldDB" id="A0A8S4DW92"/>
<dbReference type="Proteomes" id="UP000653454">
    <property type="component" value="Unassembled WGS sequence"/>
</dbReference>
<dbReference type="EMBL" id="CAJHNJ030000009">
    <property type="protein sequence ID" value="CAG9106021.1"/>
    <property type="molecule type" value="Genomic_DNA"/>
</dbReference>
<gene>
    <name evidence="2" type="ORF">PLXY2_LOCUS3510</name>
</gene>
<comment type="caution">
    <text evidence="2">The sequence shown here is derived from an EMBL/GenBank/DDBJ whole genome shotgun (WGS) entry which is preliminary data.</text>
</comment>
<keyword evidence="3" id="KW-1185">Reference proteome</keyword>
<evidence type="ECO:0000256" key="1">
    <source>
        <dbReference type="SAM" id="MobiDB-lite"/>
    </source>
</evidence>
<evidence type="ECO:0000313" key="2">
    <source>
        <dbReference type="EMBL" id="CAG9106021.1"/>
    </source>
</evidence>
<organism evidence="2 3">
    <name type="scientific">Plutella xylostella</name>
    <name type="common">Diamondback moth</name>
    <name type="synonym">Plutella maculipennis</name>
    <dbReference type="NCBI Taxonomy" id="51655"/>
    <lineage>
        <taxon>Eukaryota</taxon>
        <taxon>Metazoa</taxon>
        <taxon>Ecdysozoa</taxon>
        <taxon>Arthropoda</taxon>
        <taxon>Hexapoda</taxon>
        <taxon>Insecta</taxon>
        <taxon>Pterygota</taxon>
        <taxon>Neoptera</taxon>
        <taxon>Endopterygota</taxon>
        <taxon>Lepidoptera</taxon>
        <taxon>Glossata</taxon>
        <taxon>Ditrysia</taxon>
        <taxon>Yponomeutoidea</taxon>
        <taxon>Plutellidae</taxon>
        <taxon>Plutella</taxon>
    </lineage>
</organism>
<sequence length="101" mass="11307">MTMKLEVSDSVSNQSDYSCDSQSSQGSYNDSQPSSTTARPNTLMVTRKLMLTFTNITVRNKIVSTTLQRTAYNRDAQAGQKREEPADMVVLRLRLAARVRS</sequence>
<name>A0A8S4DW92_PLUXY</name>
<feature type="region of interest" description="Disordered" evidence="1">
    <location>
        <begin position="1"/>
        <end position="42"/>
    </location>
</feature>
<accession>A0A8S4DW92</accession>
<evidence type="ECO:0000313" key="3">
    <source>
        <dbReference type="Proteomes" id="UP000653454"/>
    </source>
</evidence>
<reference evidence="2" key="1">
    <citation type="submission" date="2020-11" db="EMBL/GenBank/DDBJ databases">
        <authorList>
            <person name="Whiteford S."/>
        </authorList>
    </citation>
    <scope>NUCLEOTIDE SEQUENCE</scope>
</reference>
<proteinExistence type="predicted"/>
<protein>
    <submittedName>
        <fullName evidence="2">(diamondback moth) hypothetical protein</fullName>
    </submittedName>
</protein>
<feature type="compositionally biased region" description="Polar residues" evidence="1">
    <location>
        <begin position="30"/>
        <end position="42"/>
    </location>
</feature>